<keyword evidence="2" id="KW-0391">Immunity</keyword>
<dbReference type="InterPro" id="IPR013106">
    <property type="entry name" value="Ig_V-set"/>
</dbReference>
<dbReference type="PROSITE" id="PS50835">
    <property type="entry name" value="IG_LIKE"/>
    <property type="match status" value="1"/>
</dbReference>
<feature type="non-terminal residue" evidence="5">
    <location>
        <position position="113"/>
    </location>
</feature>
<comment type="caution">
    <text evidence="5">The sequence shown here is derived from an EMBL/GenBank/DDBJ whole genome shotgun (WGS) entry which is preliminary data.</text>
</comment>
<dbReference type="SUPFAM" id="SSF48726">
    <property type="entry name" value="Immunoglobulin"/>
    <property type="match status" value="1"/>
</dbReference>
<gene>
    <name evidence="5" type="ORF">GDO86_018693</name>
</gene>
<dbReference type="InterPro" id="IPR013783">
    <property type="entry name" value="Ig-like_fold"/>
</dbReference>
<feature type="chain" id="PRO_5035773292" description="Ig-like domain-containing protein" evidence="3">
    <location>
        <begin position="20"/>
        <end position="113"/>
    </location>
</feature>
<accession>A0A8T2IAM1</accession>
<evidence type="ECO:0000259" key="4">
    <source>
        <dbReference type="PROSITE" id="PS50835"/>
    </source>
</evidence>
<dbReference type="GO" id="GO:0007166">
    <property type="term" value="P:cell surface receptor signaling pathway"/>
    <property type="evidence" value="ECO:0007669"/>
    <property type="project" value="TreeGrafter"/>
</dbReference>
<keyword evidence="6" id="KW-1185">Reference proteome</keyword>
<feature type="signal peptide" evidence="3">
    <location>
        <begin position="1"/>
        <end position="19"/>
    </location>
</feature>
<dbReference type="Gene3D" id="2.60.40.10">
    <property type="entry name" value="Immunoglobulins"/>
    <property type="match status" value="1"/>
</dbReference>
<dbReference type="PANTHER" id="PTHR23268">
    <property type="entry name" value="T-CELL RECEPTOR BETA CHAIN"/>
    <property type="match status" value="1"/>
</dbReference>
<protein>
    <recommendedName>
        <fullName evidence="4">Ig-like domain-containing protein</fullName>
    </recommendedName>
</protein>
<evidence type="ECO:0000313" key="6">
    <source>
        <dbReference type="Proteomes" id="UP000812440"/>
    </source>
</evidence>
<dbReference type="AlphaFoldDB" id="A0A8T2IAM1"/>
<dbReference type="GO" id="GO:0002376">
    <property type="term" value="P:immune system process"/>
    <property type="evidence" value="ECO:0007669"/>
    <property type="project" value="UniProtKB-KW"/>
</dbReference>
<evidence type="ECO:0000256" key="3">
    <source>
        <dbReference type="SAM" id="SignalP"/>
    </source>
</evidence>
<dbReference type="PANTHER" id="PTHR23268:SF124">
    <property type="entry name" value="IG-LIKE DOMAIN-CONTAINING PROTEIN"/>
    <property type="match status" value="1"/>
</dbReference>
<keyword evidence="1 3" id="KW-0732">Signal</keyword>
<reference evidence="5" key="1">
    <citation type="thesis" date="2020" institute="ProQuest LLC" country="789 East Eisenhower Parkway, Ann Arbor, MI, USA">
        <title>Comparative Genomics and Chromosome Evolution.</title>
        <authorList>
            <person name="Mudd A.B."/>
        </authorList>
    </citation>
    <scope>NUCLEOTIDE SEQUENCE</scope>
    <source>
        <strain evidence="5">Female2</strain>
        <tissue evidence="5">Blood</tissue>
    </source>
</reference>
<dbReference type="OrthoDB" id="8947657at2759"/>
<organism evidence="5 6">
    <name type="scientific">Hymenochirus boettgeri</name>
    <name type="common">Congo dwarf clawed frog</name>
    <dbReference type="NCBI Taxonomy" id="247094"/>
    <lineage>
        <taxon>Eukaryota</taxon>
        <taxon>Metazoa</taxon>
        <taxon>Chordata</taxon>
        <taxon>Craniata</taxon>
        <taxon>Vertebrata</taxon>
        <taxon>Euteleostomi</taxon>
        <taxon>Amphibia</taxon>
        <taxon>Batrachia</taxon>
        <taxon>Anura</taxon>
        <taxon>Pipoidea</taxon>
        <taxon>Pipidae</taxon>
        <taxon>Pipinae</taxon>
        <taxon>Hymenochirus</taxon>
    </lineage>
</organism>
<dbReference type="InterPro" id="IPR036179">
    <property type="entry name" value="Ig-like_dom_sf"/>
</dbReference>
<sequence>MIRPLHLLIHLWWLHFGFTADVLQSPGLIPSRVGDNVTLLCEHQDSSFLYKYWYRQGKDKLLILMGHTHTTQTPNIEKEFLGGKITIQPTTAQKNVLKMLSVSHGDSATYYCA</sequence>
<feature type="domain" description="Ig-like" evidence="4">
    <location>
        <begin position="34"/>
        <end position="113"/>
    </location>
</feature>
<evidence type="ECO:0000313" key="5">
    <source>
        <dbReference type="EMBL" id="KAG8428963.1"/>
    </source>
</evidence>
<dbReference type="InterPro" id="IPR050413">
    <property type="entry name" value="TCR_beta_variable"/>
</dbReference>
<evidence type="ECO:0000256" key="1">
    <source>
        <dbReference type="ARBA" id="ARBA00022729"/>
    </source>
</evidence>
<dbReference type="EMBL" id="JAACNH010017940">
    <property type="protein sequence ID" value="KAG8428963.1"/>
    <property type="molecule type" value="Genomic_DNA"/>
</dbReference>
<evidence type="ECO:0000256" key="2">
    <source>
        <dbReference type="ARBA" id="ARBA00022859"/>
    </source>
</evidence>
<dbReference type="Proteomes" id="UP000812440">
    <property type="component" value="Unassembled WGS sequence"/>
</dbReference>
<dbReference type="InterPro" id="IPR007110">
    <property type="entry name" value="Ig-like_dom"/>
</dbReference>
<proteinExistence type="predicted"/>
<dbReference type="Pfam" id="PF07686">
    <property type="entry name" value="V-set"/>
    <property type="match status" value="1"/>
</dbReference>
<name>A0A8T2IAM1_9PIPI</name>
<dbReference type="GO" id="GO:0005886">
    <property type="term" value="C:plasma membrane"/>
    <property type="evidence" value="ECO:0007669"/>
    <property type="project" value="TreeGrafter"/>
</dbReference>